<dbReference type="Proteomes" id="UP001494902">
    <property type="component" value="Unassembled WGS sequence"/>
</dbReference>
<dbReference type="EMBL" id="JBEDNQ010000004">
    <property type="protein sequence ID" value="MEQ3551314.1"/>
    <property type="molecule type" value="Genomic_DNA"/>
</dbReference>
<keyword evidence="1" id="KW-0175">Coiled coil</keyword>
<protein>
    <submittedName>
        <fullName evidence="3">Uncharacterized protein</fullName>
    </submittedName>
</protein>
<feature type="coiled-coil region" evidence="1">
    <location>
        <begin position="199"/>
        <end position="226"/>
    </location>
</feature>
<proteinExistence type="predicted"/>
<dbReference type="RefSeq" id="WP_349298378.1">
    <property type="nucleotide sequence ID" value="NZ_JBEDNQ010000004.1"/>
</dbReference>
<keyword evidence="2" id="KW-1133">Transmembrane helix</keyword>
<feature type="transmembrane region" description="Helical" evidence="2">
    <location>
        <begin position="56"/>
        <end position="77"/>
    </location>
</feature>
<organism evidence="3 4">
    <name type="scientific">Pseudonocardia nematodicida</name>
    <dbReference type="NCBI Taxonomy" id="1206997"/>
    <lineage>
        <taxon>Bacteria</taxon>
        <taxon>Bacillati</taxon>
        <taxon>Actinomycetota</taxon>
        <taxon>Actinomycetes</taxon>
        <taxon>Pseudonocardiales</taxon>
        <taxon>Pseudonocardiaceae</taxon>
        <taxon>Pseudonocardia</taxon>
    </lineage>
</organism>
<comment type="caution">
    <text evidence="3">The sequence shown here is derived from an EMBL/GenBank/DDBJ whole genome shotgun (WGS) entry which is preliminary data.</text>
</comment>
<evidence type="ECO:0000256" key="1">
    <source>
        <dbReference type="SAM" id="Coils"/>
    </source>
</evidence>
<accession>A0ABV1KBQ4</accession>
<name>A0ABV1KBQ4_9PSEU</name>
<reference evidence="3 4" key="1">
    <citation type="submission" date="2024-03" db="EMBL/GenBank/DDBJ databases">
        <title>Draft genome sequence of Pseudonocardia nematodicida JCM 31783.</title>
        <authorList>
            <person name="Butdee W."/>
            <person name="Duangmal K."/>
        </authorList>
    </citation>
    <scope>NUCLEOTIDE SEQUENCE [LARGE SCALE GENOMIC DNA]</scope>
    <source>
        <strain evidence="3 4">JCM 31783</strain>
    </source>
</reference>
<evidence type="ECO:0000313" key="4">
    <source>
        <dbReference type="Proteomes" id="UP001494902"/>
    </source>
</evidence>
<evidence type="ECO:0000256" key="2">
    <source>
        <dbReference type="SAM" id="Phobius"/>
    </source>
</evidence>
<keyword evidence="2" id="KW-0812">Transmembrane</keyword>
<evidence type="ECO:0000313" key="3">
    <source>
        <dbReference type="EMBL" id="MEQ3551314.1"/>
    </source>
</evidence>
<sequence length="264" mass="27814">MSPTPPTSTGSRWQRSAVPTLLERGSTRRVFDGAVLDGNRNTINEYATVNAPGSGLAIGLVLLAVVAAGVATPLVYADGFWSVLLWGLGGAAVAFVVGMILYAALVPDPARTYRKERGTEPFVDVEEGSRGGRLCDLATAVAGSTAWRDGRVDPDRLLPATLWHAVRLARHVDDQEQRVAGDRAGGLDERVLAPTVADLDAARDELDRVETNLREIAALARELDARAAAPERAVATMPPAPDAGLAAAGSDAILGHARTLRDLL</sequence>
<keyword evidence="2" id="KW-0472">Membrane</keyword>
<feature type="transmembrane region" description="Helical" evidence="2">
    <location>
        <begin position="83"/>
        <end position="105"/>
    </location>
</feature>
<gene>
    <name evidence="3" type="ORF">WIS52_12615</name>
</gene>
<keyword evidence="4" id="KW-1185">Reference proteome</keyword>